<accession>A0A841U2L9</accession>
<dbReference type="EMBL" id="JACJVR010000052">
    <property type="protein sequence ID" value="MBB6692340.1"/>
    <property type="molecule type" value="Genomic_DNA"/>
</dbReference>
<evidence type="ECO:0000313" key="3">
    <source>
        <dbReference type="Proteomes" id="UP000553776"/>
    </source>
</evidence>
<evidence type="ECO:0000259" key="1">
    <source>
        <dbReference type="Pfam" id="PF12728"/>
    </source>
</evidence>
<name>A0A841U2L9_9BACL</name>
<organism evidence="2 3">
    <name type="scientific">Cohnella xylanilytica</name>
    <dbReference type="NCBI Taxonomy" id="557555"/>
    <lineage>
        <taxon>Bacteria</taxon>
        <taxon>Bacillati</taxon>
        <taxon>Bacillota</taxon>
        <taxon>Bacilli</taxon>
        <taxon>Bacillales</taxon>
        <taxon>Paenibacillaceae</taxon>
        <taxon>Cohnella</taxon>
    </lineage>
</organism>
<dbReference type="GO" id="GO:0003677">
    <property type="term" value="F:DNA binding"/>
    <property type="evidence" value="ECO:0007669"/>
    <property type="project" value="InterPro"/>
</dbReference>
<dbReference type="AlphaFoldDB" id="A0A841U2L9"/>
<dbReference type="NCBIfam" id="TIGR01764">
    <property type="entry name" value="excise"/>
    <property type="match status" value="1"/>
</dbReference>
<comment type="caution">
    <text evidence="2">The sequence shown here is derived from an EMBL/GenBank/DDBJ whole genome shotgun (WGS) entry which is preliminary data.</text>
</comment>
<reference evidence="2 3" key="1">
    <citation type="submission" date="2020-08" db="EMBL/GenBank/DDBJ databases">
        <title>Cohnella phylogeny.</title>
        <authorList>
            <person name="Dunlap C."/>
        </authorList>
    </citation>
    <scope>NUCLEOTIDE SEQUENCE [LARGE SCALE GENOMIC DNA]</scope>
    <source>
        <strain evidence="2 3">DSM 25239</strain>
    </source>
</reference>
<dbReference type="InterPro" id="IPR041657">
    <property type="entry name" value="HTH_17"/>
</dbReference>
<protein>
    <submittedName>
        <fullName evidence="2">Helix-turn-helix domain-containing protein</fullName>
    </submittedName>
</protein>
<evidence type="ECO:0000313" key="2">
    <source>
        <dbReference type="EMBL" id="MBB6692340.1"/>
    </source>
</evidence>
<keyword evidence="3" id="KW-1185">Reference proteome</keyword>
<dbReference type="RefSeq" id="WP_185136332.1">
    <property type="nucleotide sequence ID" value="NZ_JACJVR010000052.1"/>
</dbReference>
<dbReference type="InterPro" id="IPR010093">
    <property type="entry name" value="SinI_DNA-bd"/>
</dbReference>
<sequence>MKNDRKMVINLSIELTDELISAISVAVVSALGKMSYAGFNPKSGFDFPNEYDGTSELLTPQDIADYLQKSRRRVYDLLRLEPQFGGIPSFKVGSGRRVRRDDFLKWLESRERG</sequence>
<dbReference type="Pfam" id="PF12728">
    <property type="entry name" value="HTH_17"/>
    <property type="match status" value="1"/>
</dbReference>
<proteinExistence type="predicted"/>
<dbReference type="Proteomes" id="UP000553776">
    <property type="component" value="Unassembled WGS sequence"/>
</dbReference>
<gene>
    <name evidence="2" type="ORF">H7B90_13090</name>
</gene>
<feature type="domain" description="Helix-turn-helix" evidence="1">
    <location>
        <begin position="57"/>
        <end position="110"/>
    </location>
</feature>